<proteinExistence type="predicted"/>
<dbReference type="CDD" id="cd02038">
    <property type="entry name" value="FlhG-like"/>
    <property type="match status" value="1"/>
</dbReference>
<evidence type="ECO:0000313" key="5">
    <source>
        <dbReference type="EMBL" id="CDS99184.1"/>
    </source>
</evidence>
<dbReference type="EMBL" id="LK932861">
    <property type="protein sequence ID" value="CDS99184.1"/>
    <property type="molecule type" value="Genomic_DNA"/>
</dbReference>
<dbReference type="InterPro" id="IPR027417">
    <property type="entry name" value="P-loop_NTPase"/>
</dbReference>
<dbReference type="Pfam" id="PF10609">
    <property type="entry name" value="ParA"/>
    <property type="match status" value="1"/>
</dbReference>
<dbReference type="EMBL" id="CAAJVP010000006">
    <property type="protein sequence ID" value="VHY04185.1"/>
    <property type="molecule type" value="Genomic_DNA"/>
</dbReference>
<dbReference type="InterPro" id="IPR050625">
    <property type="entry name" value="ParA/MinD_ATPase"/>
</dbReference>
<name>A0A031WBG3_CLODI</name>
<keyword evidence="3" id="KW-0282">Flagellum</keyword>
<keyword evidence="3" id="KW-0969">Cilium</keyword>
<evidence type="ECO:0000313" key="6">
    <source>
        <dbReference type="EMBL" id="VHY04185.1"/>
    </source>
</evidence>
<protein>
    <submittedName>
        <fullName evidence="3">Flagellar number regulator FlhG</fullName>
    </submittedName>
    <submittedName>
        <fullName evidence="4">Site-determining protein</fullName>
    </submittedName>
</protein>
<keyword evidence="3" id="KW-0966">Cell projection</keyword>
<sequence>MIDQAQILRKMAMEKRGLDEFIVENENVPKIITIASGKGGVGKSNLATNLSICLTKLNKKVLILDADIGMSNIDIIMGVNVKGTIIDVINGEKNIEDIISQTKYGVNIISGGSALNHIEDFTEAQRNKFIHSIEQIHDVDFIIIDTGAGMSKSLLSFIYCSTEFFLITTPEPTSLTDAYSLLKAISNFGIKRSANIIINRVIDLEEAKSTYKRIKMVVDKFLNLNLELYGYIIDDKKVSLCVKKQIPFILEYPTSIASKCIIAIAKRMVSQSREDIVDNKSFLRKMFSIFKS</sequence>
<organism evidence="4">
    <name type="scientific">Clostridioides difficile</name>
    <name type="common">Peptoclostridium difficile</name>
    <dbReference type="NCBI Taxonomy" id="1496"/>
    <lineage>
        <taxon>Bacteria</taxon>
        <taxon>Bacillati</taxon>
        <taxon>Bacillota</taxon>
        <taxon>Clostridia</taxon>
        <taxon>Peptostreptococcales</taxon>
        <taxon>Peptostreptococcaceae</taxon>
        <taxon>Clostridioides</taxon>
    </lineage>
</organism>
<reference evidence="6 7" key="2">
    <citation type="submission" date="2019-04" db="EMBL/GenBank/DDBJ databases">
        <authorList>
            <consortium name="Pathogen Informatics"/>
        </authorList>
    </citation>
    <scope>NUCLEOTIDE SEQUENCE [LARGE SCALE GENOMIC DNA]</scope>
    <source>
        <strain evidence="6">Tl291</strain>
        <strain evidence="7">tl291</strain>
    </source>
</reference>
<dbReference type="GO" id="GO:0009898">
    <property type="term" value="C:cytoplasmic side of plasma membrane"/>
    <property type="evidence" value="ECO:0007669"/>
    <property type="project" value="TreeGrafter"/>
</dbReference>
<reference evidence="4" key="1">
    <citation type="submission" date="2014-07" db="EMBL/GenBank/DDBJ databases">
        <authorList>
            <person name="Monot Marc"/>
        </authorList>
    </citation>
    <scope>NUCLEOTIDE SEQUENCE</scope>
    <source>
        <strain evidence="5">7032989</strain>
        <strain evidence="4">7032994</strain>
    </source>
</reference>
<dbReference type="GO" id="GO:0016887">
    <property type="term" value="F:ATP hydrolysis activity"/>
    <property type="evidence" value="ECO:0007669"/>
    <property type="project" value="TreeGrafter"/>
</dbReference>
<dbReference type="GO" id="GO:0005524">
    <property type="term" value="F:ATP binding"/>
    <property type="evidence" value="ECO:0007669"/>
    <property type="project" value="UniProtKB-KW"/>
</dbReference>
<dbReference type="RefSeq" id="WP_003435971.1">
    <property type="nucleotide sequence ID" value="NZ_BBYB01000122.1"/>
</dbReference>
<dbReference type="AlphaFoldDB" id="A0A031WBG3"/>
<dbReference type="EMBL" id="LK932465">
    <property type="protein sequence ID" value="CDS83247.1"/>
    <property type="molecule type" value="Genomic_DNA"/>
</dbReference>
<dbReference type="GO" id="GO:0051782">
    <property type="term" value="P:negative regulation of cell division"/>
    <property type="evidence" value="ECO:0007669"/>
    <property type="project" value="TreeGrafter"/>
</dbReference>
<evidence type="ECO:0000256" key="2">
    <source>
        <dbReference type="ARBA" id="ARBA00022840"/>
    </source>
</evidence>
<dbReference type="PATRIC" id="fig|1496.1373.peg.3135"/>
<dbReference type="EMBL" id="LK932347">
    <property type="protein sequence ID" value="CDS83361.1"/>
    <property type="molecule type" value="Genomic_DNA"/>
</dbReference>
<keyword evidence="2" id="KW-0067">ATP-binding</keyword>
<gene>
    <name evidence="3" type="primary">flhG</name>
    <name evidence="5" type="ORF">BN1095_210176</name>
    <name evidence="3" type="ORF">BN1096_160168</name>
    <name evidence="4" type="ORF">BN1097_140171</name>
    <name evidence="6" type="ORF">SAMEA1402366_01573</name>
</gene>
<dbReference type="InterPro" id="IPR033756">
    <property type="entry name" value="YlxH/NBP35"/>
</dbReference>
<evidence type="ECO:0000313" key="7">
    <source>
        <dbReference type="Proteomes" id="UP000372533"/>
    </source>
</evidence>
<dbReference type="Gene3D" id="3.40.50.300">
    <property type="entry name" value="P-loop containing nucleotide triphosphate hydrolases"/>
    <property type="match status" value="1"/>
</dbReference>
<dbReference type="PANTHER" id="PTHR43384:SF4">
    <property type="entry name" value="CELLULOSE BIOSYNTHESIS PROTEIN BCSQ-RELATED"/>
    <property type="match status" value="1"/>
</dbReference>
<keyword evidence="1" id="KW-0547">Nucleotide-binding</keyword>
<dbReference type="InterPro" id="IPR033875">
    <property type="entry name" value="FlhG"/>
</dbReference>
<evidence type="ECO:0000313" key="3">
    <source>
        <dbReference type="EMBL" id="CDS83247.1"/>
    </source>
</evidence>
<accession>A0A031WBG3</accession>
<dbReference type="PANTHER" id="PTHR43384">
    <property type="entry name" value="SEPTUM SITE-DETERMINING PROTEIN MIND HOMOLOG, CHLOROPLASTIC-RELATED"/>
    <property type="match status" value="1"/>
</dbReference>
<dbReference type="SUPFAM" id="SSF52540">
    <property type="entry name" value="P-loop containing nucleoside triphosphate hydrolases"/>
    <property type="match status" value="1"/>
</dbReference>
<evidence type="ECO:0000313" key="4">
    <source>
        <dbReference type="EMBL" id="CDS83361.1"/>
    </source>
</evidence>
<dbReference type="GO" id="GO:0005829">
    <property type="term" value="C:cytosol"/>
    <property type="evidence" value="ECO:0007669"/>
    <property type="project" value="TreeGrafter"/>
</dbReference>
<dbReference type="PIRSF" id="PIRSF003092">
    <property type="entry name" value="MinD"/>
    <property type="match status" value="1"/>
</dbReference>
<dbReference type="InterPro" id="IPR025501">
    <property type="entry name" value="MinD_FleN"/>
</dbReference>
<dbReference type="Proteomes" id="UP000372533">
    <property type="component" value="Unassembled WGS sequence"/>
</dbReference>
<evidence type="ECO:0000256" key="1">
    <source>
        <dbReference type="ARBA" id="ARBA00022741"/>
    </source>
</evidence>